<keyword evidence="3" id="KW-1185">Reference proteome</keyword>
<evidence type="ECO:0000313" key="2">
    <source>
        <dbReference type="EMBL" id="KAK9151820.1"/>
    </source>
</evidence>
<comment type="caution">
    <text evidence="2">The sequence shown here is derived from an EMBL/GenBank/DDBJ whole genome shotgun (WGS) entry which is preliminary data.</text>
</comment>
<evidence type="ECO:0000313" key="3">
    <source>
        <dbReference type="Proteomes" id="UP001420932"/>
    </source>
</evidence>
<dbReference type="AlphaFoldDB" id="A0AAP0KGY1"/>
<dbReference type="Proteomes" id="UP001420932">
    <property type="component" value="Unassembled WGS sequence"/>
</dbReference>
<evidence type="ECO:0000256" key="1">
    <source>
        <dbReference type="SAM" id="MobiDB-lite"/>
    </source>
</evidence>
<protein>
    <submittedName>
        <fullName evidence="2">Uncharacterized protein</fullName>
    </submittedName>
</protein>
<feature type="region of interest" description="Disordered" evidence="1">
    <location>
        <begin position="147"/>
        <end position="182"/>
    </location>
</feature>
<organism evidence="2 3">
    <name type="scientific">Stephania yunnanensis</name>
    <dbReference type="NCBI Taxonomy" id="152371"/>
    <lineage>
        <taxon>Eukaryota</taxon>
        <taxon>Viridiplantae</taxon>
        <taxon>Streptophyta</taxon>
        <taxon>Embryophyta</taxon>
        <taxon>Tracheophyta</taxon>
        <taxon>Spermatophyta</taxon>
        <taxon>Magnoliopsida</taxon>
        <taxon>Ranunculales</taxon>
        <taxon>Menispermaceae</taxon>
        <taxon>Menispermoideae</taxon>
        <taxon>Cissampelideae</taxon>
        <taxon>Stephania</taxon>
    </lineage>
</organism>
<feature type="region of interest" description="Disordered" evidence="1">
    <location>
        <begin position="219"/>
        <end position="253"/>
    </location>
</feature>
<accession>A0AAP0KGY1</accession>
<feature type="compositionally biased region" description="Acidic residues" evidence="1">
    <location>
        <begin position="240"/>
        <end position="253"/>
    </location>
</feature>
<dbReference type="EMBL" id="JBBNAF010000004">
    <property type="protein sequence ID" value="KAK9151820.1"/>
    <property type="molecule type" value="Genomic_DNA"/>
</dbReference>
<reference evidence="2 3" key="1">
    <citation type="submission" date="2024-01" db="EMBL/GenBank/DDBJ databases">
        <title>Genome assemblies of Stephania.</title>
        <authorList>
            <person name="Yang L."/>
        </authorList>
    </citation>
    <scope>NUCLEOTIDE SEQUENCE [LARGE SCALE GENOMIC DNA]</scope>
    <source>
        <strain evidence="2">YNDBR</strain>
        <tissue evidence="2">Leaf</tissue>
    </source>
</reference>
<sequence length="253" mass="26485">MGGREHPTSHSSSSPNHFLVLGAAAASSDVVDSAASAALGFQHLSNATKSPSPSPLSPIFSDSFPESRLGNPLIQVQSPHFALEFTPNLLLPVQLHDLESFFFQNMGDPQSDELQRNVVGPWFANAPVCGISPLRLLFLRSKVTSTGKFPSDLRISPEKRLSPPGSRRRTCSRREPASATACGSGTLSGVVAAANAAHQGVHPIFGVELRRRCGERVGVVKPQRGGGGGGVGEVGGGGGDAEEDEEVVGEEDE</sequence>
<feature type="compositionally biased region" description="Gly residues" evidence="1">
    <location>
        <begin position="224"/>
        <end position="239"/>
    </location>
</feature>
<gene>
    <name evidence="2" type="ORF">Syun_010129</name>
</gene>
<proteinExistence type="predicted"/>
<name>A0AAP0KGY1_9MAGN</name>